<dbReference type="GO" id="GO:0005737">
    <property type="term" value="C:cytoplasm"/>
    <property type="evidence" value="ECO:0007669"/>
    <property type="project" value="UniProtKB-SubCell"/>
</dbReference>
<dbReference type="InterPro" id="IPR013696">
    <property type="entry name" value="TiaS_FLD"/>
</dbReference>
<comment type="subcellular location">
    <subcellularLocation>
        <location evidence="6">Cytoplasm</location>
    </subcellularLocation>
</comment>
<dbReference type="EC" id="6.3.4.22" evidence="6"/>
<comment type="catalytic activity">
    <reaction evidence="6">
        <text>cytidine(34) in tRNA(Ile2) + agmatine + ATP + H2O = 2-agmatinylcytidine(34) in tRNA(Ile2) + AMP + 2 phosphate + 2 H(+)</text>
        <dbReference type="Rhea" id="RHEA:43608"/>
        <dbReference type="Rhea" id="RHEA-COMP:10625"/>
        <dbReference type="Rhea" id="RHEA-COMP:10626"/>
        <dbReference type="ChEBI" id="CHEBI:15377"/>
        <dbReference type="ChEBI" id="CHEBI:15378"/>
        <dbReference type="ChEBI" id="CHEBI:30616"/>
        <dbReference type="ChEBI" id="CHEBI:43474"/>
        <dbReference type="ChEBI" id="CHEBI:58145"/>
        <dbReference type="ChEBI" id="CHEBI:82748"/>
        <dbReference type="ChEBI" id="CHEBI:83545"/>
        <dbReference type="ChEBI" id="CHEBI:456215"/>
        <dbReference type="EC" id="6.3.4.22"/>
    </reaction>
</comment>
<comment type="similarity">
    <text evidence="6">Belongs to the TiaS family.</text>
</comment>
<dbReference type="HAMAP" id="MF_01892">
    <property type="entry name" value="tRNA_Ile2_agm2C_synt"/>
    <property type="match status" value="1"/>
</dbReference>
<evidence type="ECO:0000259" key="7">
    <source>
        <dbReference type="Pfam" id="PF08489"/>
    </source>
</evidence>
<keyword evidence="1 6" id="KW-0963">Cytoplasm</keyword>
<evidence type="ECO:0000256" key="6">
    <source>
        <dbReference type="HAMAP-Rule" id="MF_01892"/>
    </source>
</evidence>
<keyword evidence="11" id="KW-1185">Reference proteome</keyword>
<reference evidence="10 11" key="1">
    <citation type="journal article" date="2010" name="Stand. Genomic Sci.">
        <title>Complete genome sequence of Methanoplanus petrolearius type strain (SEBR 4847).</title>
        <authorList>
            <person name="Brambilla E."/>
            <person name="Djao O.D."/>
            <person name="Daligault H."/>
            <person name="Lapidus A."/>
            <person name="Lucas S."/>
            <person name="Hammon N."/>
            <person name="Nolan M."/>
            <person name="Tice H."/>
            <person name="Cheng J.F."/>
            <person name="Han C."/>
            <person name="Tapia R."/>
            <person name="Goodwin L."/>
            <person name="Pitluck S."/>
            <person name="Liolios K."/>
            <person name="Ivanova N."/>
            <person name="Mavromatis K."/>
            <person name="Mikhailova N."/>
            <person name="Pati A."/>
            <person name="Chen A."/>
            <person name="Palaniappan K."/>
            <person name="Land M."/>
            <person name="Hauser L."/>
            <person name="Chang Y.J."/>
            <person name="Jeffries C.D."/>
            <person name="Rohde M."/>
            <person name="Spring S."/>
            <person name="Sikorski J."/>
            <person name="Goker M."/>
            <person name="Woyke T."/>
            <person name="Bristow J."/>
            <person name="Eisen J.A."/>
            <person name="Markowitz V."/>
            <person name="Hugenholtz P."/>
            <person name="Kyrpides N.C."/>
            <person name="Klenk H.P."/>
        </authorList>
    </citation>
    <scope>NUCLEOTIDE SEQUENCE [LARGE SCALE GENOMIC DNA]</scope>
    <source>
        <strain evidence="11">DSM 11571 / OCM 486 / SEBR 4847</strain>
    </source>
</reference>
<dbReference type="GO" id="GO:0016879">
    <property type="term" value="F:ligase activity, forming carbon-nitrogen bonds"/>
    <property type="evidence" value="ECO:0007669"/>
    <property type="project" value="UniProtKB-UniRule"/>
</dbReference>
<dbReference type="CDD" id="cd04482">
    <property type="entry name" value="RPA2_OBF_like"/>
    <property type="match status" value="1"/>
</dbReference>
<feature type="domain" description="TiaS FLD" evidence="7">
    <location>
        <begin position="131"/>
        <end position="242"/>
    </location>
</feature>
<keyword evidence="3 6" id="KW-0819">tRNA processing</keyword>
<sequence length="405" mass="44396">MLIGIDDTDSPAGMCTTYLGAVFAGKLREEGYSVDSMTLARLNPNARYKTRGNAAVCIETNAGEKGFDLACSLVDELADLSCERTNPGVAMAESPLPSWFYTKAVTDFLTIEEAAEFLDENGAVYKGWKNGRGLIGAAAALSASFDDSTYELLAYRHHEEKGERIVDRGSIFLAEEKTYPHTWDSVDFGNNVVVCVPHTPDPVLYGIRGESPEWVKKAVSYIKSEEPFITALYRTNQGTDAHLLDARIADIKEDRSYRIRGNVSSSPSTGEGGHVSFLLSDEPGISVRCMAYEPTKEFRDVVRKLIPGDEVTVCGSFKGGSINLEKIEVISLAEKTFAKPPVCSCGKRMTSAGTGKGYKCRRCGEKSGEAEIVHIERELPLGWYEVPPVARRHLSKPLVRSRAKN</sequence>
<protein>
    <recommendedName>
        <fullName evidence="6">tRNA(Ile2) 2-agmatinylcytidine synthetase TiaS</fullName>
        <shortName evidence="6">tRNA(Ile2)-agm2C synthetase</shortName>
        <ecNumber evidence="6">6.3.4.22</ecNumber>
    </recommendedName>
    <alternativeName>
        <fullName evidence="6">tRNA(Ile2) agmatidine synthetase</fullName>
    </alternativeName>
</protein>
<evidence type="ECO:0000259" key="9">
    <source>
        <dbReference type="Pfam" id="PF23783"/>
    </source>
</evidence>
<accession>E1RDH8</accession>
<keyword evidence="2 6" id="KW-0436">Ligase</keyword>
<dbReference type="STRING" id="679926.Mpet_0081"/>
<dbReference type="InterPro" id="IPR055394">
    <property type="entry name" value="Zn_ribbon_TiaS"/>
</dbReference>
<dbReference type="HOGENOM" id="CLU_675459_0_0_2"/>
<proteinExistence type="inferred from homology"/>
<dbReference type="Gene3D" id="3.30.70.2200">
    <property type="match status" value="1"/>
</dbReference>
<dbReference type="Gene3D" id="3.90.600.20">
    <property type="match status" value="1"/>
</dbReference>
<dbReference type="AlphaFoldDB" id="E1RDH8"/>
<dbReference type="InterPro" id="IPR053870">
    <property type="entry name" value="TiaS-like_TCKD"/>
</dbReference>
<dbReference type="Pfam" id="PF08489">
    <property type="entry name" value="TiaS_FLD"/>
    <property type="match status" value="1"/>
</dbReference>
<evidence type="ECO:0000256" key="4">
    <source>
        <dbReference type="ARBA" id="ARBA00022741"/>
    </source>
</evidence>
<keyword evidence="5 6" id="KW-0067">ATP-binding</keyword>
<evidence type="ECO:0000256" key="5">
    <source>
        <dbReference type="ARBA" id="ARBA00022840"/>
    </source>
</evidence>
<dbReference type="EMBL" id="CP002117">
    <property type="protein sequence ID" value="ADN34862.1"/>
    <property type="molecule type" value="Genomic_DNA"/>
</dbReference>
<dbReference type="eggNOG" id="arCOG01115">
    <property type="taxonomic scope" value="Archaea"/>
</dbReference>
<evidence type="ECO:0000313" key="11">
    <source>
        <dbReference type="Proteomes" id="UP000006565"/>
    </source>
</evidence>
<dbReference type="Gene3D" id="2.40.50.1010">
    <property type="match status" value="1"/>
</dbReference>
<dbReference type="PANTHER" id="PTHR40705">
    <property type="entry name" value="TRNA(ILE2) 2-AGMATINYLCYTIDINE SYNTHETASE TIAS"/>
    <property type="match status" value="1"/>
</dbReference>
<evidence type="ECO:0000256" key="2">
    <source>
        <dbReference type="ARBA" id="ARBA00022598"/>
    </source>
</evidence>
<dbReference type="Proteomes" id="UP000006565">
    <property type="component" value="Chromosome"/>
</dbReference>
<evidence type="ECO:0000256" key="1">
    <source>
        <dbReference type="ARBA" id="ARBA00022490"/>
    </source>
</evidence>
<name>E1RDH8_METP4</name>
<evidence type="ECO:0000313" key="10">
    <source>
        <dbReference type="EMBL" id="ADN34862.1"/>
    </source>
</evidence>
<dbReference type="Pfam" id="PF23783">
    <property type="entry name" value="Zn_ribbon_TiaS"/>
    <property type="match status" value="1"/>
</dbReference>
<dbReference type="OrthoDB" id="39189at2157"/>
<gene>
    <name evidence="6" type="primary">tiaS</name>
    <name evidence="10" type="ordered locus">Mpet_0081</name>
</gene>
<dbReference type="GeneID" id="9742519"/>
<feature type="domain" description="TiaS C-terminal zinc ribbon" evidence="9">
    <location>
        <begin position="340"/>
        <end position="379"/>
    </location>
</feature>
<dbReference type="PANTHER" id="PTHR40705:SF1">
    <property type="entry name" value="TRNA(ILE2) 2-AGMATINYLCYTIDINE SYNTHETASE TIAS"/>
    <property type="match status" value="1"/>
</dbReference>
<dbReference type="KEGG" id="mpi:Mpet_0081"/>
<evidence type="ECO:0000256" key="3">
    <source>
        <dbReference type="ARBA" id="ARBA00022694"/>
    </source>
</evidence>
<organism evidence="10 11">
    <name type="scientific">Methanolacinia petrolearia (strain DSM 11571 / OCM 486 / SEBR 4847)</name>
    <name type="common">Methanoplanus petrolearius</name>
    <dbReference type="NCBI Taxonomy" id="679926"/>
    <lineage>
        <taxon>Archaea</taxon>
        <taxon>Methanobacteriati</taxon>
        <taxon>Methanobacteriota</taxon>
        <taxon>Stenosarchaea group</taxon>
        <taxon>Methanomicrobia</taxon>
        <taxon>Methanomicrobiales</taxon>
        <taxon>Methanomicrobiaceae</taxon>
        <taxon>Methanolacinia</taxon>
    </lineage>
</organism>
<dbReference type="GO" id="GO:0005524">
    <property type="term" value="F:ATP binding"/>
    <property type="evidence" value="ECO:0007669"/>
    <property type="project" value="UniProtKB-KW"/>
</dbReference>
<comment type="function">
    <text evidence="6">ATP-dependent agmatine transferase that catalyzes the formation of 2-agmatinylcytidine (agm2C) at the wobble position (C34) of tRNA(Ile2), converting the codon specificity from AUG to AUA.</text>
</comment>
<dbReference type="RefSeq" id="WP_013328041.1">
    <property type="nucleotide sequence ID" value="NC_014507.1"/>
</dbReference>
<dbReference type="Pfam" id="PF22641">
    <property type="entry name" value="TiaS_TCKD"/>
    <property type="match status" value="1"/>
</dbReference>
<evidence type="ECO:0000259" key="8">
    <source>
        <dbReference type="Pfam" id="PF22641"/>
    </source>
</evidence>
<dbReference type="GO" id="GO:0002101">
    <property type="term" value="P:tRNA wobble cytosine modification"/>
    <property type="evidence" value="ECO:0007669"/>
    <property type="project" value="UniProtKB-UniRule"/>
</dbReference>
<keyword evidence="4 6" id="KW-0547">Nucleotide-binding</keyword>
<feature type="domain" description="TiaS-like TCKD" evidence="8">
    <location>
        <begin position="3"/>
        <end position="63"/>
    </location>
</feature>
<dbReference type="InterPro" id="IPR024913">
    <property type="entry name" value="tRNA_Ile2__agm2C_synt"/>
</dbReference>